<evidence type="ECO:0000259" key="9">
    <source>
        <dbReference type="PROSITE" id="PS51007"/>
    </source>
</evidence>
<dbReference type="InterPro" id="IPR036909">
    <property type="entry name" value="Cyt_c-like_dom_sf"/>
</dbReference>
<keyword evidence="8" id="KW-0472">Membrane</keyword>
<dbReference type="Proteomes" id="UP000271700">
    <property type="component" value="Unassembled WGS sequence"/>
</dbReference>
<dbReference type="STRING" id="981384.GCA_000192475_03654"/>
<dbReference type="PANTHER" id="PTHR30600:SF10">
    <property type="entry name" value="BLL6722 PROTEIN"/>
    <property type="match status" value="1"/>
</dbReference>
<evidence type="ECO:0000256" key="4">
    <source>
        <dbReference type="ARBA" id="ARBA00022729"/>
    </source>
</evidence>
<comment type="subcellular location">
    <subcellularLocation>
        <location evidence="1">Cell envelope</location>
    </subcellularLocation>
</comment>
<dbReference type="Gene3D" id="1.10.760.10">
    <property type="entry name" value="Cytochrome c-like domain"/>
    <property type="match status" value="2"/>
</dbReference>
<evidence type="ECO:0000256" key="2">
    <source>
        <dbReference type="ARBA" id="ARBA00022617"/>
    </source>
</evidence>
<keyword evidence="8" id="KW-1133">Transmembrane helix</keyword>
<protein>
    <submittedName>
        <fullName evidence="10">Cytochrome c peroxidase</fullName>
    </submittedName>
</protein>
<organism evidence="10 11">
    <name type="scientific">Ruegeria conchae</name>
    <dbReference type="NCBI Taxonomy" id="981384"/>
    <lineage>
        <taxon>Bacteria</taxon>
        <taxon>Pseudomonadati</taxon>
        <taxon>Pseudomonadota</taxon>
        <taxon>Alphaproteobacteria</taxon>
        <taxon>Rhodobacterales</taxon>
        <taxon>Roseobacteraceae</taxon>
        <taxon>Ruegeria</taxon>
    </lineage>
</organism>
<keyword evidence="10" id="KW-0575">Peroxidase</keyword>
<evidence type="ECO:0000256" key="8">
    <source>
        <dbReference type="SAM" id="Phobius"/>
    </source>
</evidence>
<evidence type="ECO:0000256" key="5">
    <source>
        <dbReference type="ARBA" id="ARBA00023002"/>
    </source>
</evidence>
<accession>A0A497YXA5</accession>
<dbReference type="GO" id="GO:0046872">
    <property type="term" value="F:metal ion binding"/>
    <property type="evidence" value="ECO:0007669"/>
    <property type="project" value="UniProtKB-KW"/>
</dbReference>
<feature type="transmembrane region" description="Helical" evidence="8">
    <location>
        <begin position="24"/>
        <end position="43"/>
    </location>
</feature>
<dbReference type="InterPro" id="IPR009056">
    <property type="entry name" value="Cyt_c-like_dom"/>
</dbReference>
<dbReference type="InterPro" id="IPR051395">
    <property type="entry name" value="Cytochrome_c_Peroxidase/MauG"/>
</dbReference>
<dbReference type="AlphaFoldDB" id="A0A497YXA5"/>
<reference evidence="10 11" key="1">
    <citation type="submission" date="2018-10" db="EMBL/GenBank/DDBJ databases">
        <title>Genomic Encyclopedia of Archaeal and Bacterial Type Strains, Phase II (KMG-II): from individual species to whole genera.</title>
        <authorList>
            <person name="Goeker M."/>
        </authorList>
    </citation>
    <scope>NUCLEOTIDE SEQUENCE [LARGE SCALE GENOMIC DNA]</scope>
    <source>
        <strain evidence="10 11">DSM 29317</strain>
    </source>
</reference>
<gene>
    <name evidence="10" type="ORF">CLV75_3925</name>
</gene>
<feature type="domain" description="Cytochrome c" evidence="9">
    <location>
        <begin position="226"/>
        <end position="375"/>
    </location>
</feature>
<keyword evidence="4" id="KW-0732">Signal</keyword>
<dbReference type="GO" id="GO:0009055">
    <property type="term" value="F:electron transfer activity"/>
    <property type="evidence" value="ECO:0007669"/>
    <property type="project" value="InterPro"/>
</dbReference>
<evidence type="ECO:0000313" key="10">
    <source>
        <dbReference type="EMBL" id="RLK00002.1"/>
    </source>
</evidence>
<dbReference type="InterPro" id="IPR004852">
    <property type="entry name" value="Di-haem_cyt_c_peroxidsae"/>
</dbReference>
<dbReference type="GO" id="GO:0020037">
    <property type="term" value="F:heme binding"/>
    <property type="evidence" value="ECO:0007669"/>
    <property type="project" value="InterPro"/>
</dbReference>
<evidence type="ECO:0000256" key="7">
    <source>
        <dbReference type="PROSITE-ProRule" id="PRU00433"/>
    </source>
</evidence>
<keyword evidence="2 7" id="KW-0349">Heme</keyword>
<comment type="caution">
    <text evidence="10">The sequence shown here is derived from an EMBL/GenBank/DDBJ whole genome shotgun (WGS) entry which is preliminary data.</text>
</comment>
<dbReference type="PANTHER" id="PTHR30600">
    <property type="entry name" value="CYTOCHROME C PEROXIDASE-RELATED"/>
    <property type="match status" value="1"/>
</dbReference>
<keyword evidence="3 7" id="KW-0479">Metal-binding</keyword>
<keyword evidence="8" id="KW-0812">Transmembrane</keyword>
<dbReference type="Pfam" id="PF03150">
    <property type="entry name" value="CCP_MauG"/>
    <property type="match status" value="1"/>
</dbReference>
<feature type="domain" description="Cytochrome c" evidence="9">
    <location>
        <begin position="76"/>
        <end position="178"/>
    </location>
</feature>
<evidence type="ECO:0000313" key="11">
    <source>
        <dbReference type="Proteomes" id="UP000271700"/>
    </source>
</evidence>
<evidence type="ECO:0000256" key="3">
    <source>
        <dbReference type="ARBA" id="ARBA00022723"/>
    </source>
</evidence>
<keyword evidence="5" id="KW-0560">Oxidoreductase</keyword>
<evidence type="ECO:0000256" key="1">
    <source>
        <dbReference type="ARBA" id="ARBA00004196"/>
    </source>
</evidence>
<keyword evidence="6 7" id="KW-0408">Iron</keyword>
<evidence type="ECO:0000256" key="6">
    <source>
        <dbReference type="ARBA" id="ARBA00023004"/>
    </source>
</evidence>
<keyword evidence="11" id="KW-1185">Reference proteome</keyword>
<dbReference type="RefSeq" id="WP_010438260.1">
    <property type="nucleotide sequence ID" value="NZ_AEYW01000004.1"/>
</dbReference>
<sequence length="394" mass="43773">MSKGFLAQGSFTTTEKRQNIKMKLGIAGLCLAIFIALLSAFWISRSPPVPTAIADFKAPFVFGRFSIPEDNPLTEEAFQLGRRLFYDPMLSGDNSMSCATCHQQERAFTDGQPVALGHGGKELAFNSMSLANLLWGPRRFFWDGRSPTLEHQALQPLINPDEMQQPLDELVRELKSAPEYPEMFWKAYGEVSEENVARALATFMRMLISANSKYDRYLRGELRLSPQEEHGRKLFMAHPDVKVSLRGGNCIDCHSQFVTAGFSDGWDGFINNGLDAEQNLGRGLEAVTGDILDRGKFKTPTLRNIAVTGPYMHDGRFATLSEVLTHYNSGIQFSDTLSPLILEADNTVVDPIAAHGLGLAPKEVDAIIAFLHTLTDEAFLTEPKFSSPFEEETQ</sequence>
<dbReference type="PROSITE" id="PS51007">
    <property type="entry name" value="CYTC"/>
    <property type="match status" value="2"/>
</dbReference>
<dbReference type="GO" id="GO:0030313">
    <property type="term" value="C:cell envelope"/>
    <property type="evidence" value="ECO:0007669"/>
    <property type="project" value="UniProtKB-SubCell"/>
</dbReference>
<dbReference type="EMBL" id="RCCT01000007">
    <property type="protein sequence ID" value="RLK00002.1"/>
    <property type="molecule type" value="Genomic_DNA"/>
</dbReference>
<dbReference type="GO" id="GO:0004130">
    <property type="term" value="F:cytochrome-c peroxidase activity"/>
    <property type="evidence" value="ECO:0007669"/>
    <property type="project" value="TreeGrafter"/>
</dbReference>
<name>A0A497YXA5_9RHOB</name>
<dbReference type="SUPFAM" id="SSF46626">
    <property type="entry name" value="Cytochrome c"/>
    <property type="match status" value="2"/>
</dbReference>
<proteinExistence type="predicted"/>